<organism evidence="1 2">
    <name type="scientific">Goodea atripinnis</name>
    <dbReference type="NCBI Taxonomy" id="208336"/>
    <lineage>
        <taxon>Eukaryota</taxon>
        <taxon>Metazoa</taxon>
        <taxon>Chordata</taxon>
        <taxon>Craniata</taxon>
        <taxon>Vertebrata</taxon>
        <taxon>Euteleostomi</taxon>
        <taxon>Actinopterygii</taxon>
        <taxon>Neopterygii</taxon>
        <taxon>Teleostei</taxon>
        <taxon>Neoteleostei</taxon>
        <taxon>Acanthomorphata</taxon>
        <taxon>Ovalentaria</taxon>
        <taxon>Atherinomorphae</taxon>
        <taxon>Cyprinodontiformes</taxon>
        <taxon>Goodeidae</taxon>
        <taxon>Goodea</taxon>
    </lineage>
</organism>
<evidence type="ECO:0000313" key="1">
    <source>
        <dbReference type="EMBL" id="MEQ2179467.1"/>
    </source>
</evidence>
<sequence>MENRSFLELFRVTADFFKSFSHVEDKQIVLHSCTVQMKPQQVSDGKQGTVKVCHCILATCAAQDEEQFDLMEEEGSVKINRVAFTGTTIKFLSFMLHYSWNRLLPCLGTLNKFC</sequence>
<keyword evidence="2" id="KW-1185">Reference proteome</keyword>
<proteinExistence type="predicted"/>
<comment type="caution">
    <text evidence="1">The sequence shown here is derived from an EMBL/GenBank/DDBJ whole genome shotgun (WGS) entry which is preliminary data.</text>
</comment>
<dbReference type="EMBL" id="JAHRIO010062913">
    <property type="protein sequence ID" value="MEQ2179467.1"/>
    <property type="molecule type" value="Genomic_DNA"/>
</dbReference>
<dbReference type="Proteomes" id="UP001476798">
    <property type="component" value="Unassembled WGS sequence"/>
</dbReference>
<gene>
    <name evidence="1" type="ORF">GOODEAATRI_025252</name>
</gene>
<reference evidence="1 2" key="1">
    <citation type="submission" date="2021-06" db="EMBL/GenBank/DDBJ databases">
        <authorList>
            <person name="Palmer J.M."/>
        </authorList>
    </citation>
    <scope>NUCLEOTIDE SEQUENCE [LARGE SCALE GENOMIC DNA]</scope>
    <source>
        <strain evidence="1 2">GA_2019</strain>
        <tissue evidence="1">Muscle</tissue>
    </source>
</reference>
<protein>
    <submittedName>
        <fullName evidence="1">Uncharacterized protein</fullName>
    </submittedName>
</protein>
<name>A0ABV0P7N8_9TELE</name>
<accession>A0ABV0P7N8</accession>
<evidence type="ECO:0000313" key="2">
    <source>
        <dbReference type="Proteomes" id="UP001476798"/>
    </source>
</evidence>